<evidence type="ECO:0000313" key="1">
    <source>
        <dbReference type="EMBL" id="CAA2409799.1"/>
    </source>
</evidence>
<dbReference type="KEGG" id="vg:62676382"/>
<accession>A0A679K3Y3</accession>
<evidence type="ECO:0000313" key="2">
    <source>
        <dbReference type="Proteomes" id="UP000464956"/>
    </source>
</evidence>
<organism evidence="1 2">
    <name type="scientific">Xanthomonas phage Bosa</name>
    <dbReference type="NCBI Taxonomy" id="2674976"/>
    <lineage>
        <taxon>Viruses</taxon>
        <taxon>Duplodnaviria</taxon>
        <taxon>Heunggongvirae</taxon>
        <taxon>Uroviricota</taxon>
        <taxon>Caudoviricetes</taxon>
        <taxon>Mesyanzhinovviridae</taxon>
        <taxon>Bradleyvirinae</taxon>
        <taxon>Bosavirus</taxon>
        <taxon>Bosavirus bosa</taxon>
    </lineage>
</organism>
<reference evidence="1" key="1">
    <citation type="submission" date="2019-12" db="EMBL/GenBank/DDBJ databases">
        <authorList>
            <person name="Ansaldi M."/>
            <person name="Clavijo F."/>
        </authorList>
    </citation>
    <scope>NUCLEOTIDE SEQUENCE [LARGE SCALE GENOMIC DNA]</scope>
</reference>
<dbReference type="EMBL" id="LR743532">
    <property type="protein sequence ID" value="CAA2409799.1"/>
    <property type="molecule type" value="Genomic_DNA"/>
</dbReference>
<protein>
    <submittedName>
        <fullName evidence="1">Uncharacterized protein</fullName>
    </submittedName>
</protein>
<sequence length="109" mass="12328">MSADTKPPFEVVTLARRKYGMSAVVISHCHPSGVGNVPIRWFKTVEEAQTWTDSLIKINRLAHEALGLLDMVPYDSYGPIDAVRSLSEWPNLSEEERKSVLNTVYFLIH</sequence>
<keyword evidence="2" id="KW-1185">Reference proteome</keyword>
<dbReference type="Proteomes" id="UP000464956">
    <property type="component" value="Chromosome"/>
</dbReference>
<proteinExistence type="predicted"/>
<dbReference type="RefSeq" id="YP_009997019.1">
    <property type="nucleotide sequence ID" value="NC_052967.1"/>
</dbReference>
<name>A0A679K3Y3_9CAUD</name>
<dbReference type="GeneID" id="62676382"/>